<gene>
    <name evidence="1" type="ORF">KIK155_LOCUS844</name>
</gene>
<proteinExistence type="predicted"/>
<evidence type="ECO:0000313" key="1">
    <source>
        <dbReference type="EMBL" id="CAF3324461.1"/>
    </source>
</evidence>
<comment type="caution">
    <text evidence="1">The sequence shown here is derived from an EMBL/GenBank/DDBJ whole genome shotgun (WGS) entry which is preliminary data.</text>
</comment>
<sequence>MSATTWLFGNLSHTVMLDADCMYACGLDEAFSHHNAMLLNDTIGNAPTPLLINGRPKWGFRNFTNKTFANWRTSTILSPIWSLELRQHFRWNFAIGECLIGESLIGEHTATPKMRSKQHKRMNHSKW</sequence>
<dbReference type="EMBL" id="CAJNYV010000022">
    <property type="protein sequence ID" value="CAF3324461.1"/>
    <property type="molecule type" value="Genomic_DNA"/>
</dbReference>
<reference evidence="1" key="1">
    <citation type="submission" date="2021-02" db="EMBL/GenBank/DDBJ databases">
        <authorList>
            <person name="Nowell W R."/>
        </authorList>
    </citation>
    <scope>NUCLEOTIDE SEQUENCE</scope>
</reference>
<protein>
    <submittedName>
        <fullName evidence="1">Uncharacterized protein</fullName>
    </submittedName>
</protein>
<dbReference type="Proteomes" id="UP000663865">
    <property type="component" value="Unassembled WGS sequence"/>
</dbReference>
<accession>A0A817UB18</accession>
<dbReference type="AlphaFoldDB" id="A0A817UB18"/>
<name>A0A817UB18_9BILA</name>
<evidence type="ECO:0000313" key="2">
    <source>
        <dbReference type="Proteomes" id="UP000663865"/>
    </source>
</evidence>
<organism evidence="1 2">
    <name type="scientific">Rotaria socialis</name>
    <dbReference type="NCBI Taxonomy" id="392032"/>
    <lineage>
        <taxon>Eukaryota</taxon>
        <taxon>Metazoa</taxon>
        <taxon>Spiralia</taxon>
        <taxon>Gnathifera</taxon>
        <taxon>Rotifera</taxon>
        <taxon>Eurotatoria</taxon>
        <taxon>Bdelloidea</taxon>
        <taxon>Philodinida</taxon>
        <taxon>Philodinidae</taxon>
        <taxon>Rotaria</taxon>
    </lineage>
</organism>